<dbReference type="OrthoDB" id="2934318at2"/>
<dbReference type="AlphaFoldDB" id="A0A4S4BXE0"/>
<dbReference type="Proteomes" id="UP000310334">
    <property type="component" value="Unassembled WGS sequence"/>
</dbReference>
<accession>A0A4S4BXE0</accession>
<evidence type="ECO:0008006" key="3">
    <source>
        <dbReference type="Google" id="ProtNLM"/>
    </source>
</evidence>
<dbReference type="SUPFAM" id="SSF140500">
    <property type="entry name" value="BAS1536-like"/>
    <property type="match status" value="1"/>
</dbReference>
<dbReference type="EMBL" id="SSNT01000009">
    <property type="protein sequence ID" value="THF79356.1"/>
    <property type="molecule type" value="Genomic_DNA"/>
</dbReference>
<proteinExistence type="predicted"/>
<organism evidence="1 2">
    <name type="scientific">Metabacillus sediminilitoris</name>
    <dbReference type="NCBI Taxonomy" id="2567941"/>
    <lineage>
        <taxon>Bacteria</taxon>
        <taxon>Bacillati</taxon>
        <taxon>Bacillota</taxon>
        <taxon>Bacilli</taxon>
        <taxon>Bacillales</taxon>
        <taxon>Bacillaceae</taxon>
        <taxon>Metabacillus</taxon>
    </lineage>
</organism>
<comment type="caution">
    <text evidence="1">The sequence shown here is derived from an EMBL/GenBank/DDBJ whole genome shotgun (WGS) entry which is preliminary data.</text>
</comment>
<sequence>MKAIDHVQSENMNLLLEIYNLKTTVNELYSKKGPVNRDYINYSIKLDLLIKKYIDEKITILNDDLNEMRNQNKFSAS</sequence>
<name>A0A4S4BXE0_9BACI</name>
<reference evidence="1 2" key="1">
    <citation type="submission" date="2019-04" db="EMBL/GenBank/DDBJ databases">
        <title>Bacillus sediminilitoris sp. nov., isolated from a tidal flat sediment on the East China Sea.</title>
        <authorList>
            <person name="Wei Y."/>
            <person name="Mao H."/>
            <person name="Fang J."/>
        </authorList>
    </citation>
    <scope>NUCLEOTIDE SEQUENCE [LARGE SCALE GENOMIC DNA]</scope>
    <source>
        <strain evidence="1 2">DSL-17</strain>
    </source>
</reference>
<dbReference type="InterPro" id="IPR037208">
    <property type="entry name" value="Spo0E-like_sf"/>
</dbReference>
<dbReference type="RefSeq" id="WP_136354707.1">
    <property type="nucleotide sequence ID" value="NZ_CP046266.1"/>
</dbReference>
<evidence type="ECO:0000313" key="2">
    <source>
        <dbReference type="Proteomes" id="UP000310334"/>
    </source>
</evidence>
<protein>
    <recommendedName>
        <fullName evidence="3">Spo0E like sporulation regulatory protein</fullName>
    </recommendedName>
</protein>
<gene>
    <name evidence="1" type="ORF">E6W99_13515</name>
</gene>
<evidence type="ECO:0000313" key="1">
    <source>
        <dbReference type="EMBL" id="THF79356.1"/>
    </source>
</evidence>
<dbReference type="GO" id="GO:0043937">
    <property type="term" value="P:regulation of sporulation"/>
    <property type="evidence" value="ECO:0007669"/>
    <property type="project" value="InterPro"/>
</dbReference>
<keyword evidence="2" id="KW-1185">Reference proteome</keyword>